<protein>
    <submittedName>
        <fullName evidence="2">Uncharacterized protein</fullName>
    </submittedName>
</protein>
<organism evidence="2 3">
    <name type="scientific">Pristionchus entomophagus</name>
    <dbReference type="NCBI Taxonomy" id="358040"/>
    <lineage>
        <taxon>Eukaryota</taxon>
        <taxon>Metazoa</taxon>
        <taxon>Ecdysozoa</taxon>
        <taxon>Nematoda</taxon>
        <taxon>Chromadorea</taxon>
        <taxon>Rhabditida</taxon>
        <taxon>Rhabditina</taxon>
        <taxon>Diplogasteromorpha</taxon>
        <taxon>Diplogasteroidea</taxon>
        <taxon>Neodiplogasteridae</taxon>
        <taxon>Pristionchus</taxon>
    </lineage>
</organism>
<evidence type="ECO:0000313" key="2">
    <source>
        <dbReference type="EMBL" id="GMS90598.1"/>
    </source>
</evidence>
<dbReference type="EMBL" id="BTSX01000003">
    <property type="protein sequence ID" value="GMS90598.1"/>
    <property type="molecule type" value="Genomic_DNA"/>
</dbReference>
<proteinExistence type="predicted"/>
<evidence type="ECO:0000313" key="3">
    <source>
        <dbReference type="Proteomes" id="UP001432027"/>
    </source>
</evidence>
<name>A0AAV5TCT5_9BILA</name>
<gene>
    <name evidence="2" type="ORF">PENTCL1PPCAC_12773</name>
</gene>
<dbReference type="AlphaFoldDB" id="A0AAV5TCT5"/>
<dbReference type="Proteomes" id="UP001432027">
    <property type="component" value="Unassembled WGS sequence"/>
</dbReference>
<keyword evidence="3" id="KW-1185">Reference proteome</keyword>
<accession>A0AAV5TCT5</accession>
<reference evidence="2" key="1">
    <citation type="submission" date="2023-10" db="EMBL/GenBank/DDBJ databases">
        <title>Genome assembly of Pristionchus species.</title>
        <authorList>
            <person name="Yoshida K."/>
            <person name="Sommer R.J."/>
        </authorList>
    </citation>
    <scope>NUCLEOTIDE SEQUENCE</scope>
    <source>
        <strain evidence="2">RS0144</strain>
    </source>
</reference>
<evidence type="ECO:0000256" key="1">
    <source>
        <dbReference type="SAM" id="MobiDB-lite"/>
    </source>
</evidence>
<feature type="compositionally biased region" description="Basic and acidic residues" evidence="1">
    <location>
        <begin position="65"/>
        <end position="74"/>
    </location>
</feature>
<comment type="caution">
    <text evidence="2">The sequence shown here is derived from an EMBL/GenBank/DDBJ whole genome shotgun (WGS) entry which is preliminary data.</text>
</comment>
<feature type="region of interest" description="Disordered" evidence="1">
    <location>
        <begin position="134"/>
        <end position="157"/>
    </location>
</feature>
<feature type="compositionally biased region" description="Polar residues" evidence="1">
    <location>
        <begin position="21"/>
        <end position="39"/>
    </location>
</feature>
<feature type="region of interest" description="Disordered" evidence="1">
    <location>
        <begin position="1"/>
        <end position="102"/>
    </location>
</feature>
<feature type="compositionally biased region" description="Basic and acidic residues" evidence="1">
    <location>
        <begin position="85"/>
        <end position="95"/>
    </location>
</feature>
<sequence>MEDCLQQSRRHTRDHEAHDVSGQTQRPAGQRAKVSTISQDHPIRADHGHSHRDHRHLPNETVQYIHEKRSESSRRLPSRVQGGPHVEDDRGRSGEDGGVIRGLPRHVGYRIPTVCNTNSAVCLLLRWFSLSQSCQDSDASPRGTRAAGQGQKVSRDD</sequence>